<dbReference type="OMA" id="YTEEHML"/>
<dbReference type="Gene3D" id="1.20.890.10">
    <property type="entry name" value="cAMP-dependent protein kinase regulatory subunit, dimerization-anchoring domain"/>
    <property type="match status" value="1"/>
</dbReference>
<dbReference type="GO" id="GO:0006139">
    <property type="term" value="P:nucleobase-containing compound metabolic process"/>
    <property type="evidence" value="ECO:0007669"/>
    <property type="project" value="InterPro"/>
</dbReference>
<dbReference type="InterPro" id="IPR000850">
    <property type="entry name" value="Adenylat/UMP-CMP_kin"/>
</dbReference>
<dbReference type="GeneID" id="102310470"/>
<protein>
    <submittedName>
        <fullName evidence="5">Adenylate kinase 7a</fullName>
    </submittedName>
</protein>
<organism evidence="5 6">
    <name type="scientific">Haplochromis burtoni</name>
    <name type="common">Burton's mouthbrooder</name>
    <name type="synonym">Chromis burtoni</name>
    <dbReference type="NCBI Taxonomy" id="8153"/>
    <lineage>
        <taxon>Eukaryota</taxon>
        <taxon>Metazoa</taxon>
        <taxon>Chordata</taxon>
        <taxon>Craniata</taxon>
        <taxon>Vertebrata</taxon>
        <taxon>Euteleostomi</taxon>
        <taxon>Actinopterygii</taxon>
        <taxon>Neopterygii</taxon>
        <taxon>Teleostei</taxon>
        <taxon>Neoteleostei</taxon>
        <taxon>Acanthomorphata</taxon>
        <taxon>Ovalentaria</taxon>
        <taxon>Cichlomorphae</taxon>
        <taxon>Cichliformes</taxon>
        <taxon>Cichlidae</taxon>
        <taxon>African cichlids</taxon>
        <taxon>Pseudocrenilabrinae</taxon>
        <taxon>Haplochromini</taxon>
        <taxon>Haplochromis</taxon>
    </lineage>
</organism>
<reference evidence="5" key="1">
    <citation type="submission" date="2025-08" db="UniProtKB">
        <authorList>
            <consortium name="Ensembl"/>
        </authorList>
    </citation>
    <scope>IDENTIFICATION</scope>
</reference>
<evidence type="ECO:0000313" key="5">
    <source>
        <dbReference type="Ensembl" id="ENSHBUP00000010313.1"/>
    </source>
</evidence>
<dbReference type="AlphaFoldDB" id="A0A3Q2VQ17"/>
<dbReference type="RefSeq" id="XP_005931592.1">
    <property type="nucleotide sequence ID" value="XM_005931530.3"/>
</dbReference>
<dbReference type="Pfam" id="PF05186">
    <property type="entry name" value="Dpy-30"/>
    <property type="match status" value="1"/>
</dbReference>
<dbReference type="CDD" id="cd22967">
    <property type="entry name" value="DD_AK7"/>
    <property type="match status" value="1"/>
</dbReference>
<feature type="compositionally biased region" description="Basic and acidic residues" evidence="4">
    <location>
        <begin position="598"/>
        <end position="616"/>
    </location>
</feature>
<accession>A0A3Q2VQ17</accession>
<dbReference type="OrthoDB" id="10262413at2759"/>
<evidence type="ECO:0000256" key="2">
    <source>
        <dbReference type="ARBA" id="ARBA00022741"/>
    </source>
</evidence>
<dbReference type="InterPro" id="IPR027417">
    <property type="entry name" value="P-loop_NTPase"/>
</dbReference>
<keyword evidence="6" id="KW-1185">Reference proteome</keyword>
<dbReference type="InterPro" id="IPR007858">
    <property type="entry name" value="Dpy-30_motif"/>
</dbReference>
<dbReference type="Pfam" id="PF00406">
    <property type="entry name" value="ADK"/>
    <property type="match status" value="1"/>
</dbReference>
<dbReference type="GeneTree" id="ENSGT00390000015102"/>
<dbReference type="Ensembl" id="ENSHBUT00000017155.1">
    <property type="protein sequence ID" value="ENSHBUP00000010313.1"/>
    <property type="gene ID" value="ENSHBUG00000011845.1"/>
</dbReference>
<sequence>MGDNKQQTKRIFINDVDRYSSKHIAKFLASCVVTSEDEEEAEALASHEGEPAFHVVGTVSPSSKGEKWDFLREKYESPSSDELLQHLLECDVVVYNISESATQQQVEEATWVLTALHNEMLSFTSQKLFILVSTVMTWAMTKPQNPDETDVLVSEEQFIRRRPHPAFRKHHSLEKLVLNLAKGKKSKLAGYVVASGLQYGKGEDLFHYFFKVSWLMEFPKVPIFGHGTNYIPTIHVSDLGGVIQNIIQLRPRPKYIVAIDNSRNTLEDIVQMISHVLGPEEIQKLPPQEAIVMKAFKPEELECLGINLRLETFIINDFFNLSWTSEAGMVENMDNIVQEYKDAWQLLPIRILLLGPPAVGKTTLAGKLCHHYRLHQIKLKEVLEEKIAQLKEIVNGPNPENISQEIMTAAQTQLGNIHKSMKENQGRLVDRLLFEIVEEKLNSKPCKNQGFVLDGFPKTYEQAKMIFSDVNVDEDAGKEDLALMSKAPAYKQAIAPEYVFALDASDDFLTRRVQGLPENVAEKMRYTQDEFVPRLTKHRQLSGAEETVCDYFDQIEIHPLHIEVRTDDPEYTDIMKMITRVVGPPKNYGLSPEEQEEQDQKKEEERRQKRSAEAAERKLRNEAVLAEMAAQYEDWQKHLSEVKRQESEQLEVQALPLRNYLMKYVMPSLTEAMVKCSKIKPEDPVDFLAEYLLRQEE</sequence>
<dbReference type="Gene3D" id="3.40.50.720">
    <property type="entry name" value="NAD(P)-binding Rossmann-like Domain"/>
    <property type="match status" value="1"/>
</dbReference>
<dbReference type="InterPro" id="IPR036291">
    <property type="entry name" value="NAD(P)-bd_dom_sf"/>
</dbReference>
<dbReference type="STRING" id="8153.ENSHBUP00000010313"/>
<evidence type="ECO:0000256" key="4">
    <source>
        <dbReference type="SAM" id="MobiDB-lite"/>
    </source>
</evidence>
<dbReference type="PRINTS" id="PR00094">
    <property type="entry name" value="ADENYLTKNASE"/>
</dbReference>
<dbReference type="Gene3D" id="3.40.50.300">
    <property type="entry name" value="P-loop containing nucleotide triphosphate hydrolases"/>
    <property type="match status" value="1"/>
</dbReference>
<keyword evidence="2" id="KW-0547">Nucleotide-binding</keyword>
<reference evidence="5" key="2">
    <citation type="submission" date="2025-09" db="UniProtKB">
        <authorList>
            <consortium name="Ensembl"/>
        </authorList>
    </citation>
    <scope>IDENTIFICATION</scope>
</reference>
<dbReference type="PANTHER" id="PTHR23359">
    <property type="entry name" value="NUCLEOTIDE KINASE"/>
    <property type="match status" value="1"/>
</dbReference>
<dbReference type="Proteomes" id="UP000264840">
    <property type="component" value="Unplaced"/>
</dbReference>
<evidence type="ECO:0000256" key="3">
    <source>
        <dbReference type="ARBA" id="ARBA00022777"/>
    </source>
</evidence>
<dbReference type="SUPFAM" id="SSF51735">
    <property type="entry name" value="NAD(P)-binding Rossmann-fold domains"/>
    <property type="match status" value="1"/>
</dbReference>
<dbReference type="GO" id="GO:0019205">
    <property type="term" value="F:nucleobase-containing compound kinase activity"/>
    <property type="evidence" value="ECO:0007669"/>
    <property type="project" value="InterPro"/>
</dbReference>
<evidence type="ECO:0000256" key="1">
    <source>
        <dbReference type="ARBA" id="ARBA00022679"/>
    </source>
</evidence>
<name>A0A3Q2VQ17_HAPBU</name>
<dbReference type="GO" id="GO:0005524">
    <property type="term" value="F:ATP binding"/>
    <property type="evidence" value="ECO:0007669"/>
    <property type="project" value="InterPro"/>
</dbReference>
<keyword evidence="3" id="KW-0418">Kinase</keyword>
<dbReference type="CDD" id="cd01428">
    <property type="entry name" value="ADK"/>
    <property type="match status" value="1"/>
</dbReference>
<keyword evidence="1" id="KW-0808">Transferase</keyword>
<dbReference type="SUPFAM" id="SSF52540">
    <property type="entry name" value="P-loop containing nucleoside triphosphate hydrolases"/>
    <property type="match status" value="1"/>
</dbReference>
<proteinExistence type="predicted"/>
<evidence type="ECO:0000313" key="6">
    <source>
        <dbReference type="Proteomes" id="UP000264840"/>
    </source>
</evidence>
<feature type="region of interest" description="Disordered" evidence="4">
    <location>
        <begin position="585"/>
        <end position="616"/>
    </location>
</feature>
<dbReference type="InterPro" id="IPR047499">
    <property type="entry name" value="DD_AK7"/>
</dbReference>